<comment type="similarity">
    <text evidence="1">Belongs to the class IV-like SAM-binding methyltransferase superfamily. RNA methyltransferase TrmH family.</text>
</comment>
<proteinExistence type="inferred from homology"/>
<protein>
    <recommendedName>
        <fullName evidence="5">tRNA (cytidine/uridine-2'-O-)-methyltransferase TrmJ</fullName>
        <ecNumber evidence="5">2.1.1.200</ecNumber>
    </recommendedName>
    <alternativeName>
        <fullName evidence="5">tRNA (cytidine(32)/uridine(32)-2'-O)-methyltransferase</fullName>
    </alternativeName>
    <alternativeName>
        <fullName evidence="5">tRNA Cm32/Um32 methyltransferase</fullName>
    </alternativeName>
</protein>
<keyword evidence="5" id="KW-0963">Cytoplasm</keyword>
<dbReference type="InterPro" id="IPR029026">
    <property type="entry name" value="tRNA_m1G_MTases_N"/>
</dbReference>
<sequence>MAGTNRSRQNIMNGPIIVLVEPQLPENIGMVARAMANFGLSNLRLVKPREVFPNEKARAAASKADHIIDNALVFNTLYDAIADLNYVLGTTARKRCGFKTVRSAVEAAGILRYHEGIGHKIGILFGRERWGLKNDEISFADEIVTFPVNPAFASLNIAQAVLLMSYEWMKSGLDDLNDTAFRVAEMKSADKATLHGFLSQLENALDSRGYFRPQERKEVMVLNIRSVFTRAKLSESEIRLLRGVISSLDHFSPEFPRGSGAPVGRNRKKKITTGVNINE</sequence>
<reference evidence="7" key="2">
    <citation type="submission" date="2014-05" db="EMBL/GenBank/DDBJ databases">
        <title>Genome sequencing of Bartonella spp. isolated from human blood.</title>
        <authorList>
            <person name="Raoult D."/>
        </authorList>
    </citation>
    <scope>NUCLEOTIDE SEQUENCE</scope>
    <source>
        <strain evidence="7">MVT06</strain>
    </source>
</reference>
<keyword evidence="4 5" id="KW-0949">S-adenosyl-L-methionine</keyword>
<dbReference type="EC" id="2.1.1.200" evidence="5"/>
<reference evidence="7" key="1">
    <citation type="submission" date="2013-11" db="EMBL/GenBank/DDBJ databases">
        <authorList>
            <person name="GENOMES U."/>
        </authorList>
    </citation>
    <scope>NUCLEOTIDE SEQUENCE</scope>
    <source>
        <strain evidence="7">MVT06</strain>
    </source>
</reference>
<keyword evidence="2 5" id="KW-0489">Methyltransferase</keyword>
<dbReference type="GO" id="GO:0106339">
    <property type="term" value="F:tRNA (cytidine(32)-2'-O)-methyltransferase activity"/>
    <property type="evidence" value="ECO:0007669"/>
    <property type="project" value="RHEA"/>
</dbReference>
<comment type="subcellular location">
    <subcellularLocation>
        <location evidence="5">Cytoplasm</location>
    </subcellularLocation>
</comment>
<dbReference type="PANTHER" id="PTHR42786:SF7">
    <property type="entry name" value="TRNA_RRNA METHYLTRANSFERASE SPOU TYPE DOMAIN-CONTAINING PROTEIN"/>
    <property type="match status" value="1"/>
</dbReference>
<keyword evidence="3 7" id="KW-0808">Transferase</keyword>
<comment type="function">
    <text evidence="5">Catalyzes the formation of 2'O-methylated cytidine (Cm32) or 2'O-methylated uridine (Um32) at position 32 in tRNA.</text>
</comment>
<comment type="subunit">
    <text evidence="5">Homodimer.</text>
</comment>
<dbReference type="InterPro" id="IPR004384">
    <property type="entry name" value="RNA_MeTrfase_TrmJ/LasT"/>
</dbReference>
<evidence type="ECO:0000256" key="5">
    <source>
        <dbReference type="RuleBase" id="RU362024"/>
    </source>
</evidence>
<gene>
    <name evidence="5" type="primary">trmJ</name>
    <name evidence="7" type="ORF">BN1046_01010</name>
</gene>
<evidence type="ECO:0000256" key="1">
    <source>
        <dbReference type="ARBA" id="ARBA00007228"/>
    </source>
</evidence>
<comment type="catalytic activity">
    <reaction evidence="5">
        <text>cytidine(32) in tRNA + S-adenosyl-L-methionine = 2'-O-methylcytidine(32) in tRNA + S-adenosyl-L-homocysteine + H(+)</text>
        <dbReference type="Rhea" id="RHEA:42932"/>
        <dbReference type="Rhea" id="RHEA-COMP:10288"/>
        <dbReference type="Rhea" id="RHEA-COMP:10289"/>
        <dbReference type="ChEBI" id="CHEBI:15378"/>
        <dbReference type="ChEBI" id="CHEBI:57856"/>
        <dbReference type="ChEBI" id="CHEBI:59789"/>
        <dbReference type="ChEBI" id="CHEBI:74495"/>
        <dbReference type="ChEBI" id="CHEBI:82748"/>
        <dbReference type="EC" id="2.1.1.200"/>
    </reaction>
</comment>
<evidence type="ECO:0000313" key="7">
    <source>
        <dbReference type="EMBL" id="CDP80097.1"/>
    </source>
</evidence>
<dbReference type="InterPro" id="IPR001537">
    <property type="entry name" value="SpoU_MeTrfase"/>
</dbReference>
<dbReference type="EMBL" id="HG977196">
    <property type="protein sequence ID" value="CDP80097.1"/>
    <property type="molecule type" value="Genomic_DNA"/>
</dbReference>
<dbReference type="GO" id="GO:0160206">
    <property type="term" value="F:tRNA (cytidine(32)/uridine(32)-2'-O)-methyltransferase activity"/>
    <property type="evidence" value="ECO:0007669"/>
    <property type="project" value="UniProtKB-EC"/>
</dbReference>
<evidence type="ECO:0000256" key="4">
    <source>
        <dbReference type="ARBA" id="ARBA00022691"/>
    </source>
</evidence>
<keyword evidence="5" id="KW-0819">tRNA processing</keyword>
<dbReference type="NCBIfam" id="TIGR00050">
    <property type="entry name" value="rRNA_methyl_1"/>
    <property type="match status" value="1"/>
</dbReference>
<dbReference type="Gene3D" id="1.10.8.590">
    <property type="match status" value="1"/>
</dbReference>
<dbReference type="GO" id="GO:0002128">
    <property type="term" value="P:tRNA nucleoside ribose methylation"/>
    <property type="evidence" value="ECO:0007669"/>
    <property type="project" value="TreeGrafter"/>
</dbReference>
<feature type="domain" description="tRNA/rRNA methyltransferase SpoU type" evidence="6">
    <location>
        <begin position="16"/>
        <end position="166"/>
    </location>
</feature>
<evidence type="ECO:0000259" key="6">
    <source>
        <dbReference type="Pfam" id="PF00588"/>
    </source>
</evidence>
<evidence type="ECO:0000256" key="3">
    <source>
        <dbReference type="ARBA" id="ARBA00022679"/>
    </source>
</evidence>
<dbReference type="Gene3D" id="3.40.1280.10">
    <property type="match status" value="1"/>
</dbReference>
<dbReference type="SUPFAM" id="SSF75217">
    <property type="entry name" value="alpha/beta knot"/>
    <property type="match status" value="1"/>
</dbReference>
<dbReference type="GO" id="GO:0005829">
    <property type="term" value="C:cytosol"/>
    <property type="evidence" value="ECO:0007669"/>
    <property type="project" value="TreeGrafter"/>
</dbReference>
<organism evidence="7">
    <name type="scientific">Bartonella schoenbuchensis</name>
    <dbReference type="NCBI Taxonomy" id="165694"/>
    <lineage>
        <taxon>Bacteria</taxon>
        <taxon>Pseudomonadati</taxon>
        <taxon>Pseudomonadota</taxon>
        <taxon>Alphaproteobacteria</taxon>
        <taxon>Hyphomicrobiales</taxon>
        <taxon>Bartonellaceae</taxon>
        <taxon>Bartonella</taxon>
    </lineage>
</organism>
<name>A0A024LRQ2_9HYPH</name>
<dbReference type="CDD" id="cd18093">
    <property type="entry name" value="SpoU-like_TrmJ"/>
    <property type="match status" value="1"/>
</dbReference>
<comment type="catalytic activity">
    <reaction evidence="5">
        <text>uridine(32) in tRNA + S-adenosyl-L-methionine = 2'-O-methyluridine(32) in tRNA + S-adenosyl-L-homocysteine + H(+)</text>
        <dbReference type="Rhea" id="RHEA:42936"/>
        <dbReference type="Rhea" id="RHEA-COMP:10107"/>
        <dbReference type="Rhea" id="RHEA-COMP:10290"/>
        <dbReference type="ChEBI" id="CHEBI:15378"/>
        <dbReference type="ChEBI" id="CHEBI:57856"/>
        <dbReference type="ChEBI" id="CHEBI:59789"/>
        <dbReference type="ChEBI" id="CHEBI:65315"/>
        <dbReference type="ChEBI" id="CHEBI:74478"/>
        <dbReference type="EC" id="2.1.1.200"/>
    </reaction>
</comment>
<dbReference type="PANTHER" id="PTHR42786">
    <property type="entry name" value="TRNA/RRNA METHYLTRANSFERASE"/>
    <property type="match status" value="1"/>
</dbReference>
<dbReference type="AlphaFoldDB" id="A0A024LRQ2"/>
<dbReference type="PIRSF" id="PIRSF004808">
    <property type="entry name" value="LasT"/>
    <property type="match status" value="1"/>
</dbReference>
<dbReference type="InterPro" id="IPR029028">
    <property type="entry name" value="Alpha/beta_knot_MTases"/>
</dbReference>
<dbReference type="GO" id="GO:0003723">
    <property type="term" value="F:RNA binding"/>
    <property type="evidence" value="ECO:0007669"/>
    <property type="project" value="InterPro"/>
</dbReference>
<accession>A0A024LRQ2</accession>
<evidence type="ECO:0000256" key="2">
    <source>
        <dbReference type="ARBA" id="ARBA00022603"/>
    </source>
</evidence>
<dbReference type="Pfam" id="PF00588">
    <property type="entry name" value="SpoU_methylase"/>
    <property type="match status" value="1"/>
</dbReference>